<organism evidence="1 2">
    <name type="scientific">Thermogutta terrifontis</name>
    <dbReference type="NCBI Taxonomy" id="1331910"/>
    <lineage>
        <taxon>Bacteria</taxon>
        <taxon>Pseudomonadati</taxon>
        <taxon>Planctomycetota</taxon>
        <taxon>Planctomycetia</taxon>
        <taxon>Pirellulales</taxon>
        <taxon>Thermoguttaceae</taxon>
        <taxon>Thermogutta</taxon>
    </lineage>
</organism>
<sequence>MLRYVYLGNGGNLLFIGTVRGQSVRVVRLMGADRCSRLPSTRFRGALNMSRAEPYPDRDWFAVNTGRVDADYLAFLAERVPKDLVKQLYEDALPDIYLDRRPPETLVEPLSSGVFPQDEKERWEIENLLRYVTWNYDTSERWGEYEDPFKIVYSMSLYLHCYILGYKDPPPNPYLTALRLLVTAAGKLDFQTRLQVCRFLGSRITMLPPDPNDCVGAVSGLVWAIAVLLGSLVENVAAFGEVIANEENIKEKWHKGEEYMDPERVKKIEQLLREMYGAQGRVLRAADQLVSALGGPDNPETRNDDTGS</sequence>
<dbReference type="AlphaFoldDB" id="A0A286RHZ3"/>
<proteinExistence type="predicted"/>
<keyword evidence="2" id="KW-1185">Reference proteome</keyword>
<name>A0A286RHZ3_9BACT</name>
<gene>
    <name evidence="1" type="ORF">THTE_2977</name>
</gene>
<protein>
    <submittedName>
        <fullName evidence="1">Uncharacterized protein</fullName>
    </submittedName>
</protein>
<dbReference type="Proteomes" id="UP000215086">
    <property type="component" value="Chromosome"/>
</dbReference>
<evidence type="ECO:0000313" key="1">
    <source>
        <dbReference type="EMBL" id="ASV75579.1"/>
    </source>
</evidence>
<evidence type="ECO:0000313" key="2">
    <source>
        <dbReference type="Proteomes" id="UP000215086"/>
    </source>
</evidence>
<dbReference type="KEGG" id="ttf:THTE_2977"/>
<reference evidence="1 2" key="1">
    <citation type="journal article" name="Front. Microbiol.">
        <title>Sugar Metabolism of the First Thermophilic Planctomycete Thermogutta terrifontis: Comparative Genomic and Transcriptomic Approaches.</title>
        <authorList>
            <person name="Elcheninov A.G."/>
            <person name="Menzel P."/>
            <person name="Gudbergsdottir S.R."/>
            <person name="Slesarev A.I."/>
            <person name="Kadnikov V.V."/>
            <person name="Krogh A."/>
            <person name="Bonch-Osmolovskaya E.A."/>
            <person name="Peng X."/>
            <person name="Kublanov I.V."/>
        </authorList>
    </citation>
    <scope>NUCLEOTIDE SEQUENCE [LARGE SCALE GENOMIC DNA]</scope>
    <source>
        <strain evidence="1 2">R1</strain>
    </source>
</reference>
<accession>A0A286RHZ3</accession>
<dbReference type="EMBL" id="CP018477">
    <property type="protein sequence ID" value="ASV75579.1"/>
    <property type="molecule type" value="Genomic_DNA"/>
</dbReference>